<evidence type="ECO:0000313" key="9">
    <source>
        <dbReference type="EMBL" id="KAE9193018.1"/>
    </source>
</evidence>
<protein>
    <submittedName>
        <fullName evidence="3">Uncharacterized protein</fullName>
    </submittedName>
</protein>
<dbReference type="EMBL" id="QXGA01002140">
    <property type="protein sequence ID" value="KAE9103178.1"/>
    <property type="molecule type" value="Genomic_DNA"/>
</dbReference>
<dbReference type="Proteomes" id="UP000440732">
    <property type="component" value="Unassembled WGS sequence"/>
</dbReference>
<evidence type="ECO:0000313" key="2">
    <source>
        <dbReference type="EMBL" id="KAE8932527.1"/>
    </source>
</evidence>
<evidence type="ECO:0000313" key="5">
    <source>
        <dbReference type="EMBL" id="KAE9101790.1"/>
    </source>
</evidence>
<evidence type="ECO:0000313" key="7">
    <source>
        <dbReference type="EMBL" id="KAE9180752.1"/>
    </source>
</evidence>
<dbReference type="AlphaFoldDB" id="A0A6A3IQ71"/>
<dbReference type="Proteomes" id="UP000460718">
    <property type="component" value="Unassembled WGS sequence"/>
</dbReference>
<evidence type="ECO:0000313" key="6">
    <source>
        <dbReference type="EMBL" id="KAE9103178.1"/>
    </source>
</evidence>
<feature type="compositionally biased region" description="Basic residues" evidence="1">
    <location>
        <begin position="258"/>
        <end position="270"/>
    </location>
</feature>
<evidence type="ECO:0000313" key="3">
    <source>
        <dbReference type="EMBL" id="KAE8982928.1"/>
    </source>
</evidence>
<evidence type="ECO:0000313" key="18">
    <source>
        <dbReference type="Proteomes" id="UP000476176"/>
    </source>
</evidence>
<dbReference type="Proteomes" id="UP000437068">
    <property type="component" value="Unassembled WGS sequence"/>
</dbReference>
<accession>A0A6A3IQ71</accession>
<evidence type="ECO:0000313" key="14">
    <source>
        <dbReference type="Proteomes" id="UP000440367"/>
    </source>
</evidence>
<feature type="compositionally biased region" description="Polar residues" evidence="1">
    <location>
        <begin position="98"/>
        <end position="112"/>
    </location>
</feature>
<evidence type="ECO:0000313" key="8">
    <source>
        <dbReference type="EMBL" id="KAE9190720.1"/>
    </source>
</evidence>
<evidence type="ECO:0000313" key="17">
    <source>
        <dbReference type="Proteomes" id="UP000460718"/>
    </source>
</evidence>
<feature type="region of interest" description="Disordered" evidence="1">
    <location>
        <begin position="292"/>
        <end position="325"/>
    </location>
</feature>
<dbReference type="OrthoDB" id="102544at2759"/>
<evidence type="ECO:0000313" key="16">
    <source>
        <dbReference type="Proteomes" id="UP000441208"/>
    </source>
</evidence>
<sequence length="709" mass="81413">MFGSKLKLKRNDGHSSDLAHSDSSFRILLRTSTMIDRRRLTSSADHRFPTGLKPMTQYKDPFQSWLRDRGIDLESLRRRNPQVERLFRSDFATLRAHQMQQKRSATQPSSDASDGEEEGEIREEEALGPLAQCARCASRTGEDKVEAEVAMYQSTRSARSRSELLATTVLPADEFRRIVERYGPNGYMNPIDPLPPIPILLRQDESLETYEKVFQKWLHYKELTLAMLKDDPEEERRYRQCYAYTRFRRKMWKESPKYRQRPRSRSRSPVRIHNNGQDWDRKRKYSTFKKSPTVKYEGDSYEKRPRQSWHRESDQSISLPVSGDSRHHDVKLETVRDRAGTLNKISRYHLQCRETPRYHDVKLETPARESKEMILDAKQQDVVDRFFEKLGQDVKHLCGGTGDTFLAIPPLLSTDGGESGISRGQEVGDSIPGKDSVVIQPSRVVSALQGDRVENWGGPAQPLVAADVSASLESTAEDSHTSSLVENANQRRNCVTIIEAASRTFAESEQLERDPLKLRLRDNYIRLSDQITVNEMAMEDLMAYVKTIETSDKDEASYNLIQIEEAAASVSEAKQLRDTALAVVVAHEWIGKESMLDKLLRPSIDENISDPEVHKKLALLYGKLQLKEERLEMLHEKLRLMLKEVSVAHDTQVEEILRLERTMSAMLSSRSQLEIQCHTLSIDLLRRKNFSPSGRQLTRKRDNSQALSA</sequence>
<dbReference type="EMBL" id="QXGD01002141">
    <property type="protein sequence ID" value="KAE9193018.1"/>
    <property type="molecule type" value="Genomic_DNA"/>
</dbReference>
<proteinExistence type="predicted"/>
<evidence type="ECO:0000313" key="10">
    <source>
        <dbReference type="EMBL" id="KAE9293703.1"/>
    </source>
</evidence>
<keyword evidence="12" id="KW-1185">Reference proteome</keyword>
<feature type="compositionally biased region" description="Basic and acidic residues" evidence="1">
    <location>
        <begin position="296"/>
        <end position="314"/>
    </location>
</feature>
<evidence type="ECO:0000313" key="19">
    <source>
        <dbReference type="Proteomes" id="UP000488956"/>
    </source>
</evidence>
<dbReference type="EMBL" id="QXFX01000881">
    <property type="protein sequence ID" value="KAE9101790.1"/>
    <property type="molecule type" value="Genomic_DNA"/>
</dbReference>
<dbReference type="Proteomes" id="UP000433483">
    <property type="component" value="Unassembled WGS sequence"/>
</dbReference>
<evidence type="ECO:0000313" key="12">
    <source>
        <dbReference type="Proteomes" id="UP000433483"/>
    </source>
</evidence>
<dbReference type="Proteomes" id="UP000441208">
    <property type="component" value="Unassembled WGS sequence"/>
</dbReference>
<dbReference type="Proteomes" id="UP000476176">
    <property type="component" value="Unassembled WGS sequence"/>
</dbReference>
<dbReference type="EMBL" id="QXGF01001108">
    <property type="protein sequence ID" value="KAE8932527.1"/>
    <property type="molecule type" value="Genomic_DNA"/>
</dbReference>
<dbReference type="EMBL" id="QXGB01002167">
    <property type="protein sequence ID" value="KAE9180752.1"/>
    <property type="molecule type" value="Genomic_DNA"/>
</dbReference>
<reference evidence="17 18" key="1">
    <citation type="submission" date="2018-09" db="EMBL/GenBank/DDBJ databases">
        <title>Genomic investigation of the strawberry pathogen Phytophthora fragariae indicates pathogenicity is determined by transcriptional variation in three key races.</title>
        <authorList>
            <person name="Adams T.M."/>
            <person name="Armitage A.D."/>
            <person name="Sobczyk M.K."/>
            <person name="Bates H.J."/>
            <person name="Dunwell J.M."/>
            <person name="Nellist C.F."/>
            <person name="Harrison R.J."/>
        </authorList>
    </citation>
    <scope>NUCLEOTIDE SEQUENCE [LARGE SCALE GENOMIC DNA]</scope>
    <source>
        <strain evidence="10 13">A4</strain>
        <strain evidence="9 14">BC-1</strain>
        <strain evidence="8 18">BC-23</strain>
        <strain evidence="7 12">NOV-27</strain>
        <strain evidence="6 15">NOV-5</strain>
        <strain evidence="4 16">NOV-71</strain>
        <strain evidence="2 11">NOV-9</strain>
        <strain evidence="5 19">ONT-3</strain>
        <strain evidence="3 17">SCRP245</strain>
    </source>
</reference>
<feature type="region of interest" description="Disordered" evidence="1">
    <location>
        <begin position="255"/>
        <end position="276"/>
    </location>
</feature>
<dbReference type="Proteomes" id="UP000429523">
    <property type="component" value="Unassembled WGS sequence"/>
</dbReference>
<evidence type="ECO:0000313" key="11">
    <source>
        <dbReference type="Proteomes" id="UP000429523"/>
    </source>
</evidence>
<comment type="caution">
    <text evidence="3">The sequence shown here is derived from an EMBL/GenBank/DDBJ whole genome shotgun (WGS) entry which is preliminary data.</text>
</comment>
<organism evidence="3 17">
    <name type="scientific">Phytophthora fragariae</name>
    <dbReference type="NCBI Taxonomy" id="53985"/>
    <lineage>
        <taxon>Eukaryota</taxon>
        <taxon>Sar</taxon>
        <taxon>Stramenopiles</taxon>
        <taxon>Oomycota</taxon>
        <taxon>Peronosporomycetes</taxon>
        <taxon>Peronosporales</taxon>
        <taxon>Peronosporaceae</taxon>
        <taxon>Phytophthora</taxon>
    </lineage>
</organism>
<evidence type="ECO:0000313" key="15">
    <source>
        <dbReference type="Proteomes" id="UP000440732"/>
    </source>
</evidence>
<feature type="region of interest" description="Disordered" evidence="1">
    <location>
        <begin position="97"/>
        <end position="126"/>
    </location>
</feature>
<dbReference type="Proteomes" id="UP000440367">
    <property type="component" value="Unassembled WGS sequence"/>
</dbReference>
<feature type="compositionally biased region" description="Acidic residues" evidence="1">
    <location>
        <begin position="113"/>
        <end position="123"/>
    </location>
</feature>
<evidence type="ECO:0000256" key="1">
    <source>
        <dbReference type="SAM" id="MobiDB-lite"/>
    </source>
</evidence>
<evidence type="ECO:0000313" key="13">
    <source>
        <dbReference type="Proteomes" id="UP000437068"/>
    </source>
</evidence>
<gene>
    <name evidence="10" type="ORF">PF001_g18134</name>
    <name evidence="9" type="ORF">PF002_g24023</name>
    <name evidence="8" type="ORF">PF004_g21818</name>
    <name evidence="7" type="ORF">PF005_g23155</name>
    <name evidence="6" type="ORF">PF006_g22249</name>
    <name evidence="4" type="ORF">PF007_g17493</name>
    <name evidence="2" type="ORF">PF009_g17447</name>
    <name evidence="5" type="ORF">PF010_g14338</name>
    <name evidence="3" type="ORF">PF011_g21406</name>
</gene>
<dbReference type="EMBL" id="QXFW01002027">
    <property type="protein sequence ID" value="KAE8982928.1"/>
    <property type="molecule type" value="Genomic_DNA"/>
</dbReference>
<name>A0A6A3IQ71_9STRA</name>
<dbReference type="EMBL" id="QXFZ01001188">
    <property type="protein sequence ID" value="KAE9095134.1"/>
    <property type="molecule type" value="Genomic_DNA"/>
</dbReference>
<dbReference type="Proteomes" id="UP000488956">
    <property type="component" value="Unassembled WGS sequence"/>
</dbReference>
<dbReference type="EMBL" id="QXGE01001361">
    <property type="protein sequence ID" value="KAE9293703.1"/>
    <property type="molecule type" value="Genomic_DNA"/>
</dbReference>
<evidence type="ECO:0000313" key="4">
    <source>
        <dbReference type="EMBL" id="KAE9095134.1"/>
    </source>
</evidence>
<dbReference type="EMBL" id="QXGC01002108">
    <property type="protein sequence ID" value="KAE9190720.1"/>
    <property type="molecule type" value="Genomic_DNA"/>
</dbReference>